<organism evidence="1 2">
    <name type="scientific">Promicromonospora umidemergens</name>
    <dbReference type="NCBI Taxonomy" id="629679"/>
    <lineage>
        <taxon>Bacteria</taxon>
        <taxon>Bacillati</taxon>
        <taxon>Actinomycetota</taxon>
        <taxon>Actinomycetes</taxon>
        <taxon>Micrococcales</taxon>
        <taxon>Promicromonosporaceae</taxon>
        <taxon>Promicromonospora</taxon>
    </lineage>
</organism>
<evidence type="ECO:0008006" key="3">
    <source>
        <dbReference type="Google" id="ProtNLM"/>
    </source>
</evidence>
<protein>
    <recommendedName>
        <fullName evidence="3">Excreted virulence factor EspC (Type VII ESX diderm)</fullName>
    </recommendedName>
</protein>
<reference evidence="2" key="1">
    <citation type="journal article" date="2019" name="Int. J. Syst. Evol. Microbiol.">
        <title>The Global Catalogue of Microorganisms (GCM) 10K type strain sequencing project: providing services to taxonomists for standard genome sequencing and annotation.</title>
        <authorList>
            <consortium name="The Broad Institute Genomics Platform"/>
            <consortium name="The Broad Institute Genome Sequencing Center for Infectious Disease"/>
            <person name="Wu L."/>
            <person name="Ma J."/>
        </authorList>
    </citation>
    <scope>NUCLEOTIDE SEQUENCE [LARGE SCALE GENOMIC DNA]</scope>
    <source>
        <strain evidence="2">JCM 17975</strain>
    </source>
</reference>
<dbReference type="RefSeq" id="WP_253876907.1">
    <property type="nucleotide sequence ID" value="NZ_BAABHM010000036.1"/>
</dbReference>
<sequence length="108" mass="11324">MKFSVQPASAAGVVRQAGDRVEDLSDVAREARGVDAGDAGSFLVGGAVSVFFEERAEVVEKLRNRAETAVRVAAEVIEVYEAGDREMAAQTEGLARRGDALGGGGRAW</sequence>
<evidence type="ECO:0000313" key="2">
    <source>
        <dbReference type="Proteomes" id="UP001500843"/>
    </source>
</evidence>
<dbReference type="InterPro" id="IPR045436">
    <property type="entry name" value="DUF6507"/>
</dbReference>
<evidence type="ECO:0000313" key="1">
    <source>
        <dbReference type="EMBL" id="GAA4723597.1"/>
    </source>
</evidence>
<gene>
    <name evidence="1" type="ORF">GCM10023198_55600</name>
</gene>
<dbReference type="Pfam" id="PF20117">
    <property type="entry name" value="DUF6507"/>
    <property type="match status" value="1"/>
</dbReference>
<name>A0ABP8Y9G4_9MICO</name>
<accession>A0ABP8Y9G4</accession>
<dbReference type="Proteomes" id="UP001500843">
    <property type="component" value="Unassembled WGS sequence"/>
</dbReference>
<dbReference type="EMBL" id="BAABHM010000036">
    <property type="protein sequence ID" value="GAA4723597.1"/>
    <property type="molecule type" value="Genomic_DNA"/>
</dbReference>
<proteinExistence type="predicted"/>
<keyword evidence="2" id="KW-1185">Reference proteome</keyword>
<comment type="caution">
    <text evidence="1">The sequence shown here is derived from an EMBL/GenBank/DDBJ whole genome shotgun (WGS) entry which is preliminary data.</text>
</comment>